<evidence type="ECO:0000256" key="1">
    <source>
        <dbReference type="ARBA" id="ARBA00000681"/>
    </source>
</evidence>
<dbReference type="SUPFAM" id="SSF51445">
    <property type="entry name" value="(Trans)glycosidases"/>
    <property type="match status" value="1"/>
</dbReference>
<dbReference type="Gene3D" id="3.20.20.80">
    <property type="entry name" value="Glycosidases"/>
    <property type="match status" value="1"/>
</dbReference>
<evidence type="ECO:0000256" key="6">
    <source>
        <dbReference type="ARBA" id="ARBA00023277"/>
    </source>
</evidence>
<dbReference type="InterPro" id="IPR001000">
    <property type="entry name" value="GH10_dom"/>
</dbReference>
<dbReference type="PANTHER" id="PTHR31490">
    <property type="entry name" value="GLYCOSYL HYDROLASE"/>
    <property type="match status" value="1"/>
</dbReference>
<keyword evidence="7 9" id="KW-0326">Glycosidase</keyword>
<evidence type="ECO:0000313" key="13">
    <source>
        <dbReference type="Proteomes" id="UP001595378"/>
    </source>
</evidence>
<keyword evidence="3" id="KW-0858">Xylan degradation</keyword>
<comment type="caution">
    <text evidence="12">The sequence shown here is derived from an EMBL/GenBank/DDBJ whole genome shotgun (WGS) entry which is preliminary data.</text>
</comment>
<evidence type="ECO:0000256" key="7">
    <source>
        <dbReference type="ARBA" id="ARBA00023295"/>
    </source>
</evidence>
<dbReference type="Pfam" id="PF00331">
    <property type="entry name" value="Glyco_hydro_10"/>
    <property type="match status" value="1"/>
</dbReference>
<dbReference type="PROSITE" id="PS51318">
    <property type="entry name" value="TAT"/>
    <property type="match status" value="1"/>
</dbReference>
<keyword evidence="4" id="KW-0732">Signal</keyword>
<evidence type="ECO:0000256" key="8">
    <source>
        <dbReference type="ARBA" id="ARBA00023326"/>
    </source>
</evidence>
<dbReference type="EC" id="3.2.1.8" evidence="9"/>
<evidence type="ECO:0000256" key="5">
    <source>
        <dbReference type="ARBA" id="ARBA00022801"/>
    </source>
</evidence>
<dbReference type="Proteomes" id="UP001595378">
    <property type="component" value="Unassembled WGS sequence"/>
</dbReference>
<accession>A0ABV7EFL0</accession>
<dbReference type="InterPro" id="IPR044846">
    <property type="entry name" value="GH10"/>
</dbReference>
<dbReference type="EMBL" id="JBHRSU010000005">
    <property type="protein sequence ID" value="MFC3100497.1"/>
    <property type="molecule type" value="Genomic_DNA"/>
</dbReference>
<evidence type="ECO:0000313" key="12">
    <source>
        <dbReference type="EMBL" id="MFC3100497.1"/>
    </source>
</evidence>
<evidence type="ECO:0000256" key="2">
    <source>
        <dbReference type="ARBA" id="ARBA00007495"/>
    </source>
</evidence>
<organism evidence="12 13">
    <name type="scientific">Alteraurantiacibacter lauratis</name>
    <dbReference type="NCBI Taxonomy" id="2054627"/>
    <lineage>
        <taxon>Bacteria</taxon>
        <taxon>Pseudomonadati</taxon>
        <taxon>Pseudomonadota</taxon>
        <taxon>Alphaproteobacteria</taxon>
        <taxon>Sphingomonadales</taxon>
        <taxon>Erythrobacteraceae</taxon>
        <taxon>Alteraurantiacibacter</taxon>
    </lineage>
</organism>
<evidence type="ECO:0000256" key="10">
    <source>
        <dbReference type="SAM" id="MobiDB-lite"/>
    </source>
</evidence>
<keyword evidence="8 9" id="KW-0624">Polysaccharide degradation</keyword>
<reference evidence="13" key="1">
    <citation type="journal article" date="2019" name="Int. J. Syst. Evol. Microbiol.">
        <title>The Global Catalogue of Microorganisms (GCM) 10K type strain sequencing project: providing services to taxonomists for standard genome sequencing and annotation.</title>
        <authorList>
            <consortium name="The Broad Institute Genomics Platform"/>
            <consortium name="The Broad Institute Genome Sequencing Center for Infectious Disease"/>
            <person name="Wu L."/>
            <person name="Ma J."/>
        </authorList>
    </citation>
    <scope>NUCLEOTIDE SEQUENCE [LARGE SCALE GENOMIC DNA]</scope>
    <source>
        <strain evidence="13">KCTC 52606</strain>
    </source>
</reference>
<proteinExistence type="inferred from homology"/>
<comment type="catalytic activity">
    <reaction evidence="1 9">
        <text>Endohydrolysis of (1-&gt;4)-beta-D-xylosidic linkages in xylans.</text>
        <dbReference type="EC" id="3.2.1.8"/>
    </reaction>
</comment>
<dbReference type="PROSITE" id="PS51257">
    <property type="entry name" value="PROKAR_LIPOPROTEIN"/>
    <property type="match status" value="1"/>
</dbReference>
<dbReference type="SMART" id="SM00633">
    <property type="entry name" value="Glyco_10"/>
    <property type="match status" value="1"/>
</dbReference>
<feature type="compositionally biased region" description="Pro residues" evidence="10">
    <location>
        <begin position="30"/>
        <end position="52"/>
    </location>
</feature>
<gene>
    <name evidence="12" type="ORF">ACFODK_06290</name>
</gene>
<keyword evidence="5 9" id="KW-0378">Hydrolase</keyword>
<feature type="region of interest" description="Disordered" evidence="10">
    <location>
        <begin position="23"/>
        <end position="53"/>
    </location>
</feature>
<evidence type="ECO:0000256" key="3">
    <source>
        <dbReference type="ARBA" id="ARBA00022651"/>
    </source>
</evidence>
<keyword evidence="13" id="KW-1185">Reference proteome</keyword>
<dbReference type="InterPro" id="IPR017853">
    <property type="entry name" value="GH"/>
</dbReference>
<evidence type="ECO:0000259" key="11">
    <source>
        <dbReference type="PROSITE" id="PS51760"/>
    </source>
</evidence>
<dbReference type="PRINTS" id="PR00134">
    <property type="entry name" value="GLHYDRLASE10"/>
</dbReference>
<dbReference type="RefSeq" id="WP_336917747.1">
    <property type="nucleotide sequence ID" value="NZ_JBANRN010000002.1"/>
</dbReference>
<dbReference type="InterPro" id="IPR006311">
    <property type="entry name" value="TAT_signal"/>
</dbReference>
<protein>
    <recommendedName>
        <fullName evidence="9">Beta-xylanase</fullName>
        <ecNumber evidence="9">3.2.1.8</ecNumber>
    </recommendedName>
</protein>
<keyword evidence="6 9" id="KW-0119">Carbohydrate metabolism</keyword>
<evidence type="ECO:0000256" key="4">
    <source>
        <dbReference type="ARBA" id="ARBA00022729"/>
    </source>
</evidence>
<evidence type="ECO:0000256" key="9">
    <source>
        <dbReference type="RuleBase" id="RU361174"/>
    </source>
</evidence>
<dbReference type="PROSITE" id="PS51760">
    <property type="entry name" value="GH10_2"/>
    <property type="match status" value="1"/>
</dbReference>
<feature type="domain" description="GH10" evidence="11">
    <location>
        <begin position="78"/>
        <end position="398"/>
    </location>
</feature>
<sequence length="411" mass="45069">MMTGMDRRGVMAMGLGMLVAGCGGSSGTPTPSPAPAPAPTPAPTPTPTPTPTPAVSLATAAVAKGLRFGSTFAWSNPGADAGSFANPNYARLLEADCNVLVPENELKWEAIRPSSSTYNFTRADEMLAYAESKGMAMRGHTLLWYVAERFPVWLRDYNYGANPRAEAERLVREHIETVCRHYGNRITSWDVVNEAIDPATGNIRTNHGLSQAVGGDASLLDLAFRTARAELPNAELVYNDYMDWGTPTHRNGVLQLLRGFRDRNVPVDTLGIQSHIGFYSSGTAQSIVDFQRPAMKSWLDDIVALGYKIKITEMDINDRRRDGTIAQRDADGAVLAKGWLDLLLSYPECNEILFWGMSDRYSWLQTFETPRPDGTILRPCPYDNNFAAKPMRQAVLDAINAAPVRPASARI</sequence>
<name>A0ABV7EFL0_9SPHN</name>
<comment type="similarity">
    <text evidence="2 9">Belongs to the glycosyl hydrolase 10 (cellulase F) family.</text>
</comment>
<dbReference type="PANTHER" id="PTHR31490:SF88">
    <property type="entry name" value="BETA-XYLANASE"/>
    <property type="match status" value="1"/>
</dbReference>